<dbReference type="Pfam" id="PF07671">
    <property type="entry name" value="DUF1601"/>
    <property type="match status" value="2"/>
</dbReference>
<dbReference type="Pfam" id="PF08373">
    <property type="entry name" value="RAP"/>
    <property type="match status" value="1"/>
</dbReference>
<feature type="compositionally biased region" description="Basic and acidic residues" evidence="1">
    <location>
        <begin position="1"/>
        <end position="27"/>
    </location>
</feature>
<reference evidence="3" key="1">
    <citation type="submission" date="2023-01" db="EMBL/GenBank/DDBJ databases">
        <title>Metagenome sequencing of chrysophaentin producing Chrysophaeum taylorii.</title>
        <authorList>
            <person name="Davison J."/>
            <person name="Bewley C."/>
        </authorList>
    </citation>
    <scope>NUCLEOTIDE SEQUENCE</scope>
    <source>
        <strain evidence="3">NIES-1699</strain>
    </source>
</reference>
<dbReference type="Pfam" id="PF12392">
    <property type="entry name" value="DUF3656"/>
    <property type="match status" value="1"/>
</dbReference>
<organism evidence="3 4">
    <name type="scientific">Chrysophaeum taylorii</name>
    <dbReference type="NCBI Taxonomy" id="2483200"/>
    <lineage>
        <taxon>Eukaryota</taxon>
        <taxon>Sar</taxon>
        <taxon>Stramenopiles</taxon>
        <taxon>Ochrophyta</taxon>
        <taxon>Pelagophyceae</taxon>
        <taxon>Pelagomonadales</taxon>
        <taxon>Pelagomonadaceae</taxon>
        <taxon>Chrysophaeum</taxon>
    </lineage>
</organism>
<proteinExistence type="predicted"/>
<dbReference type="Pfam" id="PF26188">
    <property type="entry name" value="RESC6"/>
    <property type="match status" value="2"/>
</dbReference>
<dbReference type="PANTHER" id="PTHR30217:SF10">
    <property type="entry name" value="23S RRNA 5-HYDROXYCYTIDINE C2501 SYNTHASE"/>
    <property type="match status" value="1"/>
</dbReference>
<gene>
    <name evidence="3" type="ORF">CTAYLR_007255</name>
</gene>
<feature type="compositionally biased region" description="Basic and acidic residues" evidence="1">
    <location>
        <begin position="1625"/>
        <end position="1637"/>
    </location>
</feature>
<evidence type="ECO:0000259" key="2">
    <source>
        <dbReference type="PROSITE" id="PS51286"/>
    </source>
</evidence>
<dbReference type="InterPro" id="IPR001539">
    <property type="entry name" value="Peptidase_U32"/>
</dbReference>
<dbReference type="InterPro" id="IPR051454">
    <property type="entry name" value="RNA/ubiquinone_mod_enzymes"/>
</dbReference>
<comment type="caution">
    <text evidence="3">The sequence shown here is derived from an EMBL/GenBank/DDBJ whole genome shotgun (WGS) entry which is preliminary data.</text>
</comment>
<dbReference type="SUPFAM" id="SSF51569">
    <property type="entry name" value="Aldolase"/>
    <property type="match status" value="1"/>
</dbReference>
<dbReference type="PANTHER" id="PTHR30217">
    <property type="entry name" value="PEPTIDASE U32 FAMILY"/>
    <property type="match status" value="1"/>
</dbReference>
<evidence type="ECO:0000313" key="4">
    <source>
        <dbReference type="Proteomes" id="UP001230188"/>
    </source>
</evidence>
<dbReference type="Pfam" id="PF01136">
    <property type="entry name" value="Peptidase_U32"/>
    <property type="match status" value="2"/>
</dbReference>
<evidence type="ECO:0000313" key="3">
    <source>
        <dbReference type="EMBL" id="KAJ8601617.1"/>
    </source>
</evidence>
<dbReference type="Proteomes" id="UP001230188">
    <property type="component" value="Unassembled WGS sequence"/>
</dbReference>
<accession>A0AAD7XHG4</accession>
<dbReference type="PROSITE" id="PS51286">
    <property type="entry name" value="RAP"/>
    <property type="match status" value="1"/>
</dbReference>
<feature type="domain" description="RAP" evidence="2">
    <location>
        <begin position="1611"/>
        <end position="1686"/>
    </location>
</feature>
<name>A0AAD7XHG4_9STRA</name>
<keyword evidence="4" id="KW-1185">Reference proteome</keyword>
<feature type="region of interest" description="Disordered" evidence="1">
    <location>
        <begin position="865"/>
        <end position="904"/>
    </location>
</feature>
<feature type="region of interest" description="Disordered" evidence="1">
    <location>
        <begin position="1"/>
        <end position="44"/>
    </location>
</feature>
<sequence length="1699" mass="183276">MRVEAKSRRKAPELFEDDDHLRGDKVPGRSCLMPKKKKKKPEVMAPAGGWPQLRAAVNNGADAVYFGLSRFSARARAVNFGYEELSSAVGFCRENEVRAYVALNTIVFEEEMAEVAEAVRACEAAGVDAVIVQDLGLQRLVTSISSLPVHASTQQSITSAEGAEFARMRGANRVVVGRELSVEHIGRVVAGTSAEVEVFVHGALCVSVSGQCFSSEAWGGRSANRGQCAQACRLPYGLVVDGRPRDTLDGATYLLSPQDLCGLEHVPALVDAGVACLKIEGRLKDERYVAATTRAYRRAVDAYCDEKKALFAEEEEVSRRDLAQVFSRAQDEAHDGLDAGFLDGARHQALVRGLAPRHRGIFAGRVVAWGVDDKKSVWIDVVLRVEDLKKGDGVAVEKSSEEEVGGRLAKVSSSQTTKGGATRCWFQAPPHGPRAGATGPLWRTSDAAVDAKLRAMAAPAARDRVRRSAVNCSVDLGAGVLRLTDGDHVATATFPVVKAASANHSSAIRRAVGSLGDTPWRLDALEIDAQRGSARSADVKAARRRAVRDLARMRAVPPEAAPPPRSTAARTVVETKLSNSNNVGVSVLVRSLEQCEAAVSAAAYYREDPRFLIDEIVLDFLELKGLETALALVRRARLTAVVAAPRVLMPDERQVWRRLVALEPDALLVRSPGLLHALVDENISSIRGDFSLNAANALAFSVFSRAGLDRLAPTYDLSGDAVARLARAVDQSETYLEAIVHSHLPVFHSAHCVFARHLSDGNDYRDCGHPCERHAIHLRRDGQDHHVLADMGCRNTVFNAAAQSGAKDLEKWLDAGIKRYRIEFVSEPKLAVANIIDAYARLFRTRGQAPEPLWSLLSQVPDANGTPQGVHVGSFHNAPERPPGHVSTPPGRPSSSSKKATVPPSAANAAALLRRFGRDDVPRMKKAGQGRLAFNIKIDTELANTAWAFATAGVEASGLFDAIARTARSRVGEFKTQEFANIVWAFAKAGAKAPWVVDAIATTALLGEFNAQDLANTTWAIVTMGIRAPQTFDAIARAAMTRLADFNPQGLANMAWAFATAGVKAPRLFDAIAKTAEPRLGEFNAQGLSNTSWAFATAGVKAPGLFRAISDAARYRLGSFNSQDLSNTAWAFTTAGVKAPGLFEAIAKTARSRLRGFNAQDLANTSWAFAAAGVNARGLFDAIANCALSRLSEFNAQHIANTTWAFAKSGIKAHGLFDAIAKSSLVRLDEFSAQNIANTAWAFATAEVEARGFFNAIANTAQPRLIDFNSQNLTNTAWAFATAGVEAAGLFEAIARTALSRLGEFNSQGLANMVWAFAKAGVKAPALFDVIANTARLRLGEFNSQDLAETAWAFAALDVEAVGLFDAIAHTAQSRLGDFNSQDLANTAWAFATAGVEAPGLFEAIASKARSRLGKFNSQDLANTVWAFATAGIDARELFDAVANAARSRLGEFTSQNLANTAWAFATASVATAGIFDAIADTARPRLGEFNSQDLANTAWAFACSDWTKDPEFLSAIVSALMADPDALNNRQMSQLHLVSLHFDLEWPDRRFPFSRLRRRLQTAYQGQDPAPSLLQRDVAAALRRVGWAHVFEHVTSEGLSLDMAQPETKQAVEVDGPTHFLKRTSRESHQQRDLRGHSPRRVAPKGAARFKARLLRRLGWDVVHVPFFEWDTLVGAVEQGAYLEAKLQNAKRAPGGGL</sequence>
<dbReference type="InterPro" id="IPR013584">
    <property type="entry name" value="RAP"/>
</dbReference>
<dbReference type="InterPro" id="IPR011632">
    <property type="entry name" value="DUF1601"/>
</dbReference>
<protein>
    <recommendedName>
        <fullName evidence="2">RAP domain-containing protein</fullName>
    </recommendedName>
</protein>
<evidence type="ECO:0000256" key="1">
    <source>
        <dbReference type="SAM" id="MobiDB-lite"/>
    </source>
</evidence>
<feature type="region of interest" description="Disordered" evidence="1">
    <location>
        <begin position="1624"/>
        <end position="1643"/>
    </location>
</feature>
<dbReference type="InterPro" id="IPR020988">
    <property type="entry name" value="Pept_U32_collagenase"/>
</dbReference>
<dbReference type="EMBL" id="JAQMWT010000415">
    <property type="protein sequence ID" value="KAJ8601617.1"/>
    <property type="molecule type" value="Genomic_DNA"/>
</dbReference>
<dbReference type="InterPro" id="IPR058917">
    <property type="entry name" value="RESC6_dom"/>
</dbReference>
<dbReference type="SMART" id="SM00952">
    <property type="entry name" value="RAP"/>
    <property type="match status" value="1"/>
</dbReference>